<proteinExistence type="predicted"/>
<dbReference type="KEGG" id="msu:MS0733"/>
<organism evidence="1 2">
    <name type="scientific">Mannheimia succiniciproducens (strain KCTC 0769BP / MBEL55E)</name>
    <dbReference type="NCBI Taxonomy" id="221988"/>
    <lineage>
        <taxon>Bacteria</taxon>
        <taxon>Pseudomonadati</taxon>
        <taxon>Pseudomonadota</taxon>
        <taxon>Gammaproteobacteria</taxon>
        <taxon>Pasteurellales</taxon>
        <taxon>Pasteurellaceae</taxon>
        <taxon>Basfia</taxon>
    </lineage>
</organism>
<name>Q65UM0_MANSM</name>
<dbReference type="EMBL" id="AE016827">
    <property type="protein sequence ID" value="AAU37340.1"/>
    <property type="molecule type" value="Genomic_DNA"/>
</dbReference>
<reference evidence="1 2" key="1">
    <citation type="journal article" date="2004" name="Nat. Biotechnol.">
        <title>The genome sequence of the capnophilic rumen bacterium Mannheimia succiniciproducens.</title>
        <authorList>
            <person name="Hong S.H."/>
            <person name="Kim J.S."/>
            <person name="Lee S.Y."/>
            <person name="In Y.H."/>
            <person name="Choi S.S."/>
            <person name="Rih J.-K."/>
            <person name="Kim C.H."/>
            <person name="Jeong H."/>
            <person name="Hur C.G."/>
            <person name="Kim J.J."/>
        </authorList>
    </citation>
    <scope>NUCLEOTIDE SEQUENCE [LARGE SCALE GENOMIC DNA]</scope>
    <source>
        <strain evidence="2">KCTC 0769BP / MBEL55E</strain>
    </source>
</reference>
<evidence type="ECO:0000313" key="2">
    <source>
        <dbReference type="Proteomes" id="UP000000607"/>
    </source>
</evidence>
<dbReference type="HOGENOM" id="CLU_3390162_0_0_6"/>
<dbReference type="AlphaFoldDB" id="Q65UM0"/>
<gene>
    <name evidence="1" type="ordered locus">MS0733</name>
</gene>
<accession>Q65UM0</accession>
<protein>
    <submittedName>
        <fullName evidence="1">Uncharacterized protein</fullName>
    </submittedName>
</protein>
<sequence length="32" mass="3729">MACIIADFPQDEKYKGRNIKVRSKNGNFQQKT</sequence>
<keyword evidence="2" id="KW-1185">Reference proteome</keyword>
<dbReference type="Proteomes" id="UP000000607">
    <property type="component" value="Chromosome"/>
</dbReference>
<evidence type="ECO:0000313" key="1">
    <source>
        <dbReference type="EMBL" id="AAU37340.1"/>
    </source>
</evidence>